<feature type="non-terminal residue" evidence="3">
    <location>
        <position position="1"/>
    </location>
</feature>
<dbReference type="EMBL" id="CAJNOK010033333">
    <property type="protein sequence ID" value="CAF1493154.1"/>
    <property type="molecule type" value="Genomic_DNA"/>
</dbReference>
<organism evidence="3 4">
    <name type="scientific">Didymodactylos carnosus</name>
    <dbReference type="NCBI Taxonomy" id="1234261"/>
    <lineage>
        <taxon>Eukaryota</taxon>
        <taxon>Metazoa</taxon>
        <taxon>Spiralia</taxon>
        <taxon>Gnathifera</taxon>
        <taxon>Rotifera</taxon>
        <taxon>Eurotatoria</taxon>
        <taxon>Bdelloidea</taxon>
        <taxon>Philodinida</taxon>
        <taxon>Philodinidae</taxon>
        <taxon>Didymodactylos</taxon>
    </lineage>
</organism>
<name>A0A8S2TI00_9BILA</name>
<gene>
    <name evidence="2" type="ORF">OVA965_LOCUS36594</name>
    <name evidence="3" type="ORF">TMI583_LOCUS37610</name>
</gene>
<feature type="compositionally biased region" description="Polar residues" evidence="1">
    <location>
        <begin position="23"/>
        <end position="33"/>
    </location>
</feature>
<dbReference type="Proteomes" id="UP000677228">
    <property type="component" value="Unassembled WGS sequence"/>
</dbReference>
<dbReference type="AlphaFoldDB" id="A0A8S2TI00"/>
<evidence type="ECO:0000313" key="2">
    <source>
        <dbReference type="EMBL" id="CAF1493154.1"/>
    </source>
</evidence>
<dbReference type="EMBL" id="CAJOBA010055305">
    <property type="protein sequence ID" value="CAF4282284.1"/>
    <property type="molecule type" value="Genomic_DNA"/>
</dbReference>
<feature type="region of interest" description="Disordered" evidence="1">
    <location>
        <begin position="1"/>
        <end position="52"/>
    </location>
</feature>
<feature type="compositionally biased region" description="Basic and acidic residues" evidence="1">
    <location>
        <begin position="9"/>
        <end position="22"/>
    </location>
</feature>
<dbReference type="Proteomes" id="UP000682733">
    <property type="component" value="Unassembled WGS sequence"/>
</dbReference>
<comment type="caution">
    <text evidence="3">The sequence shown here is derived from an EMBL/GenBank/DDBJ whole genome shotgun (WGS) entry which is preliminary data.</text>
</comment>
<evidence type="ECO:0000313" key="4">
    <source>
        <dbReference type="Proteomes" id="UP000682733"/>
    </source>
</evidence>
<sequence length="157" mass="18978">PFLQSNHSRSPEQKSDNSRQREQNPTTTTIEQPKNNRRSGRNDDRYADRERSTTEKLYDYLEEIACHWDDNDDEEKWNEVEKQIEDIFEQDLSYHCCGHRRRTMKTLIVKLNEELYSPLHNCVLKQNTVVLQKFIEKYHCVVPLRKIVKSFDYQKEK</sequence>
<feature type="compositionally biased region" description="Basic and acidic residues" evidence="1">
    <location>
        <begin position="40"/>
        <end position="52"/>
    </location>
</feature>
<evidence type="ECO:0000313" key="3">
    <source>
        <dbReference type="EMBL" id="CAF4282284.1"/>
    </source>
</evidence>
<evidence type="ECO:0000256" key="1">
    <source>
        <dbReference type="SAM" id="MobiDB-lite"/>
    </source>
</evidence>
<proteinExistence type="predicted"/>
<accession>A0A8S2TI00</accession>
<protein>
    <submittedName>
        <fullName evidence="3">Uncharacterized protein</fullName>
    </submittedName>
</protein>
<reference evidence="3" key="1">
    <citation type="submission" date="2021-02" db="EMBL/GenBank/DDBJ databases">
        <authorList>
            <person name="Nowell W R."/>
        </authorList>
    </citation>
    <scope>NUCLEOTIDE SEQUENCE</scope>
</reference>